<accession>A0A7J3SKR5</accession>
<feature type="domain" description="Glycosyl transferase family 1" evidence="1">
    <location>
        <begin position="115"/>
        <end position="206"/>
    </location>
</feature>
<dbReference type="Gene3D" id="3.40.50.2000">
    <property type="entry name" value="Glycogen Phosphorylase B"/>
    <property type="match status" value="1"/>
</dbReference>
<reference evidence="2" key="1">
    <citation type="journal article" date="2020" name="mSystems">
        <title>Genome- and Community-Level Interaction Insights into Carbon Utilization and Element Cycling Functions of Hydrothermarchaeota in Hydrothermal Sediment.</title>
        <authorList>
            <person name="Zhou Z."/>
            <person name="Liu Y."/>
            <person name="Xu W."/>
            <person name="Pan J."/>
            <person name="Luo Z.H."/>
            <person name="Li M."/>
        </authorList>
    </citation>
    <scope>NUCLEOTIDE SEQUENCE [LARGE SCALE GENOMIC DNA]</scope>
    <source>
        <strain evidence="2">SpSt-885</strain>
    </source>
</reference>
<proteinExistence type="predicted"/>
<dbReference type="SUPFAM" id="SSF53756">
    <property type="entry name" value="UDP-Glycosyltransferase/glycogen phosphorylase"/>
    <property type="match status" value="1"/>
</dbReference>
<name>A0A7J3SKR5_9CREN</name>
<dbReference type="SUPFAM" id="SSF46785">
    <property type="entry name" value="Winged helix' DNA-binding domain"/>
    <property type="match status" value="1"/>
</dbReference>
<protein>
    <submittedName>
        <fullName evidence="2">Glycosyltransferase</fullName>
    </submittedName>
</protein>
<dbReference type="GO" id="GO:0016757">
    <property type="term" value="F:glycosyltransferase activity"/>
    <property type="evidence" value="ECO:0007669"/>
    <property type="project" value="InterPro"/>
</dbReference>
<gene>
    <name evidence="2" type="ORF">ENW83_01460</name>
</gene>
<dbReference type="InterPro" id="IPR036390">
    <property type="entry name" value="WH_DNA-bd_sf"/>
</dbReference>
<dbReference type="EMBL" id="DTLS01000040">
    <property type="protein sequence ID" value="HGZ59862.1"/>
    <property type="molecule type" value="Genomic_DNA"/>
</dbReference>
<keyword evidence="2" id="KW-0808">Transferase</keyword>
<dbReference type="InterPro" id="IPR001296">
    <property type="entry name" value="Glyco_trans_1"/>
</dbReference>
<organism evidence="2">
    <name type="scientific">Fervidicoccus fontis</name>
    <dbReference type="NCBI Taxonomy" id="683846"/>
    <lineage>
        <taxon>Archaea</taxon>
        <taxon>Thermoproteota</taxon>
        <taxon>Thermoprotei</taxon>
        <taxon>Fervidicoccales</taxon>
        <taxon>Fervidicoccaceae</taxon>
        <taxon>Fervidicoccus</taxon>
    </lineage>
</organism>
<evidence type="ECO:0000313" key="2">
    <source>
        <dbReference type="EMBL" id="HGZ59862.1"/>
    </source>
</evidence>
<comment type="caution">
    <text evidence="2">The sequence shown here is derived from an EMBL/GenBank/DDBJ whole genome shotgun (WGS) entry which is preliminary data.</text>
</comment>
<sequence>MDSFDKRILSILRDGRPRDFRRLLRDAGFSHNTLRTHLASLERQGFIVKDKKPIKRRGRPVFLYSLPPEIRHKVALTITEPQTTIVSLTFQGLRHLCGFEKGGYCKKIKRKCEAQNCPQILKECARAKKINVKLSLIGFAYDERRIFEAIRMHGLEENAELLVNAERRTLIKRLLRAKAIVHPTPHEPFGIAVVEGMAAGCVPIVRRGLTAHG</sequence>
<dbReference type="InterPro" id="IPR036388">
    <property type="entry name" value="WH-like_DNA-bd_sf"/>
</dbReference>
<dbReference type="Pfam" id="PF00534">
    <property type="entry name" value="Glycos_transf_1"/>
    <property type="match status" value="1"/>
</dbReference>
<evidence type="ECO:0000259" key="1">
    <source>
        <dbReference type="Pfam" id="PF00534"/>
    </source>
</evidence>
<dbReference type="AlphaFoldDB" id="A0A7J3SKR5"/>
<dbReference type="Gene3D" id="1.10.10.10">
    <property type="entry name" value="Winged helix-like DNA-binding domain superfamily/Winged helix DNA-binding domain"/>
    <property type="match status" value="1"/>
</dbReference>